<dbReference type="EMBL" id="QRGA01000021">
    <property type="protein sequence ID" value="RDU95265.1"/>
    <property type="molecule type" value="Genomic_DNA"/>
</dbReference>
<organism evidence="2 3">
    <name type="scientific">Trinickia dinghuensis</name>
    <dbReference type="NCBI Taxonomy" id="2291023"/>
    <lineage>
        <taxon>Bacteria</taxon>
        <taxon>Pseudomonadati</taxon>
        <taxon>Pseudomonadota</taxon>
        <taxon>Betaproteobacteria</taxon>
        <taxon>Burkholderiales</taxon>
        <taxon>Burkholderiaceae</taxon>
        <taxon>Trinickia</taxon>
    </lineage>
</organism>
<keyword evidence="1" id="KW-0812">Transmembrane</keyword>
<proteinExistence type="predicted"/>
<name>A0A3D8JRB5_9BURK</name>
<evidence type="ECO:0000256" key="1">
    <source>
        <dbReference type="SAM" id="Phobius"/>
    </source>
</evidence>
<evidence type="ECO:0000313" key="3">
    <source>
        <dbReference type="Proteomes" id="UP000256838"/>
    </source>
</evidence>
<keyword evidence="1" id="KW-0472">Membrane</keyword>
<keyword evidence="3" id="KW-1185">Reference proteome</keyword>
<feature type="transmembrane region" description="Helical" evidence="1">
    <location>
        <begin position="52"/>
        <end position="72"/>
    </location>
</feature>
<comment type="caution">
    <text evidence="2">The sequence shown here is derived from an EMBL/GenBank/DDBJ whole genome shotgun (WGS) entry which is preliminary data.</text>
</comment>
<gene>
    <name evidence="2" type="ORF">DWV00_30240</name>
</gene>
<feature type="transmembrane region" description="Helical" evidence="1">
    <location>
        <begin position="131"/>
        <end position="151"/>
    </location>
</feature>
<keyword evidence="1" id="KW-1133">Transmembrane helix</keyword>
<accession>A0A3D8JRB5</accession>
<reference evidence="2 3" key="1">
    <citation type="submission" date="2018-08" db="EMBL/GenBank/DDBJ databases">
        <title>Paraburkholderia sp. DHOM06 isolated from forest soil.</title>
        <authorList>
            <person name="Gao Z.-H."/>
            <person name="Qiu L.-H."/>
        </authorList>
    </citation>
    <scope>NUCLEOTIDE SEQUENCE [LARGE SCALE GENOMIC DNA]</scope>
    <source>
        <strain evidence="2 3">DHOM06</strain>
    </source>
</reference>
<protein>
    <submittedName>
        <fullName evidence="2">Uncharacterized protein</fullName>
    </submittedName>
</protein>
<dbReference type="Proteomes" id="UP000256838">
    <property type="component" value="Unassembled WGS sequence"/>
</dbReference>
<feature type="transmembrane region" description="Helical" evidence="1">
    <location>
        <begin position="84"/>
        <end position="101"/>
    </location>
</feature>
<dbReference type="RefSeq" id="WP_115537277.1">
    <property type="nucleotide sequence ID" value="NZ_QRGA01000021.1"/>
</dbReference>
<dbReference type="AlphaFoldDB" id="A0A3D8JRB5"/>
<feature type="transmembrane region" description="Helical" evidence="1">
    <location>
        <begin position="29"/>
        <end position="46"/>
    </location>
</feature>
<evidence type="ECO:0000313" key="2">
    <source>
        <dbReference type="EMBL" id="RDU95265.1"/>
    </source>
</evidence>
<sequence length="163" mass="18540">MDYENERKRMIERQKEAAKAAARDLNVRTLWLVMGSTCVFCAILDGRFLEGMFYLFAIVNFAIFFALKRLFASVLAVAPKVGKILVALWAFSCLTAILTFSPEPDWLDWKHTTSDGMPTPDMSHSVTSDKWMIFILLLWGAIAVWTVLSLIRRRVGTSTRRSA</sequence>